<sequence>MSSVTGTRGLCSHRDSQIMREGDVLPICFVTGAIPAVKLDSPQPALGARSPVGGAEEREKVGEERAQAGVSTPTAASATGTLPKPKRKPAPSKPGSVCSNTSAVPENLPSSSPRPPSSSSSSPVTSALLPPSTPLENLNTNRNNSTSLNQTPPPFAPSPFSSPLTTPSPVPSIRFRETPILRRAPRPGSSSSAASSSVKYQTLPTEEGGRSRARRRYSLSEGGSKTLSSHQGGGGAPKLGRIVRNKRSQSMSGMLLPKDGDGDSDKGRCDSGLDLRNWFRQQLETATIKRNFETCSNKQKQQPAEEGFSNNAGDGQGVHSTKTGVTRPNCQSGTRKRQRGRPRNLAQILPGQAIPGRAGEVIQDLGAWRTHGRPVIWVVIGSREEMKHQGSLIGGAEPVGSNKGHLIEPQQAFESSGGKRHFVTPQRQETQSEENDDKNAVQVDTQVVAVLYNSSLLTHDDNELWTFPYS</sequence>
<feature type="region of interest" description="Disordered" evidence="1">
    <location>
        <begin position="295"/>
        <end position="342"/>
    </location>
</feature>
<feature type="region of interest" description="Disordered" evidence="1">
    <location>
        <begin position="413"/>
        <end position="440"/>
    </location>
</feature>
<protein>
    <submittedName>
        <fullName evidence="2">Leucine-rich repeat and fibronectin type-III domain-containing protein 5</fullName>
    </submittedName>
</protein>
<feature type="compositionally biased region" description="Low complexity" evidence="1">
    <location>
        <begin position="117"/>
        <end position="149"/>
    </location>
</feature>
<feature type="compositionally biased region" description="Polar residues" evidence="1">
    <location>
        <begin position="295"/>
        <end position="333"/>
    </location>
</feature>
<organism evidence="2 3">
    <name type="scientific">Lates japonicus</name>
    <name type="common">Japanese lates</name>
    <dbReference type="NCBI Taxonomy" id="270547"/>
    <lineage>
        <taxon>Eukaryota</taxon>
        <taxon>Metazoa</taxon>
        <taxon>Chordata</taxon>
        <taxon>Craniata</taxon>
        <taxon>Vertebrata</taxon>
        <taxon>Euteleostomi</taxon>
        <taxon>Actinopterygii</taxon>
        <taxon>Neopterygii</taxon>
        <taxon>Teleostei</taxon>
        <taxon>Neoteleostei</taxon>
        <taxon>Acanthomorphata</taxon>
        <taxon>Carangaria</taxon>
        <taxon>Carangaria incertae sedis</taxon>
        <taxon>Centropomidae</taxon>
        <taxon>Lates</taxon>
    </lineage>
</organism>
<feature type="compositionally biased region" description="Low complexity" evidence="1">
    <location>
        <begin position="158"/>
        <end position="167"/>
    </location>
</feature>
<keyword evidence="3" id="KW-1185">Reference proteome</keyword>
<proteinExistence type="predicted"/>
<dbReference type="EMBL" id="BRZM01000432">
    <property type="protein sequence ID" value="GLD70766.1"/>
    <property type="molecule type" value="Genomic_DNA"/>
</dbReference>
<feature type="compositionally biased region" description="Basic and acidic residues" evidence="1">
    <location>
        <begin position="258"/>
        <end position="267"/>
    </location>
</feature>
<feature type="compositionally biased region" description="Polar residues" evidence="1">
    <location>
        <begin position="221"/>
        <end position="230"/>
    </location>
</feature>
<gene>
    <name evidence="2" type="ORF">AKAME5_002208400</name>
</gene>
<dbReference type="AlphaFoldDB" id="A0AAD3ND50"/>
<comment type="caution">
    <text evidence="2">The sequence shown here is derived from an EMBL/GenBank/DDBJ whole genome shotgun (WGS) entry which is preliminary data.</text>
</comment>
<reference evidence="2" key="1">
    <citation type="submission" date="2022-08" db="EMBL/GenBank/DDBJ databases">
        <title>Genome sequencing of akame (Lates japonicus).</title>
        <authorList>
            <person name="Hashiguchi Y."/>
            <person name="Takahashi H."/>
        </authorList>
    </citation>
    <scope>NUCLEOTIDE SEQUENCE</scope>
    <source>
        <strain evidence="2">Kochi</strain>
    </source>
</reference>
<accession>A0AAD3ND50</accession>
<evidence type="ECO:0000313" key="3">
    <source>
        <dbReference type="Proteomes" id="UP001279410"/>
    </source>
</evidence>
<evidence type="ECO:0000313" key="2">
    <source>
        <dbReference type="EMBL" id="GLD70766.1"/>
    </source>
</evidence>
<feature type="compositionally biased region" description="Polar residues" evidence="1">
    <location>
        <begin position="69"/>
        <end position="80"/>
    </location>
</feature>
<name>A0AAD3ND50_LATJO</name>
<dbReference type="Proteomes" id="UP001279410">
    <property type="component" value="Unassembled WGS sequence"/>
</dbReference>
<feature type="compositionally biased region" description="Basic and acidic residues" evidence="1">
    <location>
        <begin position="55"/>
        <end position="66"/>
    </location>
</feature>
<feature type="region of interest" description="Disordered" evidence="1">
    <location>
        <begin position="38"/>
        <end position="267"/>
    </location>
</feature>
<evidence type="ECO:0000256" key="1">
    <source>
        <dbReference type="SAM" id="MobiDB-lite"/>
    </source>
</evidence>